<evidence type="ECO:0000313" key="9">
    <source>
        <dbReference type="Proteomes" id="UP000033870"/>
    </source>
</evidence>
<dbReference type="NCBIfam" id="NF004226">
    <property type="entry name" value="PRK05673.1"/>
    <property type="match status" value="1"/>
</dbReference>
<dbReference type="AlphaFoldDB" id="A0A0G1YIC7"/>
<dbReference type="GO" id="GO:0003887">
    <property type="term" value="F:DNA-directed DNA polymerase activity"/>
    <property type="evidence" value="ECO:0007669"/>
    <property type="project" value="UniProtKB-KW"/>
</dbReference>
<organism evidence="8 9">
    <name type="scientific">Candidatus Magasanikbacteria bacterium GW2011_GWA2_56_11</name>
    <dbReference type="NCBI Taxonomy" id="1619044"/>
    <lineage>
        <taxon>Bacteria</taxon>
        <taxon>Candidatus Magasanikiibacteriota</taxon>
    </lineage>
</organism>
<gene>
    <name evidence="8" type="ORF">UY92_C0001G0010</name>
</gene>
<reference evidence="8 9" key="1">
    <citation type="journal article" date="2015" name="Nature">
        <title>rRNA introns, odd ribosomes, and small enigmatic genomes across a large radiation of phyla.</title>
        <authorList>
            <person name="Brown C.T."/>
            <person name="Hug L.A."/>
            <person name="Thomas B.C."/>
            <person name="Sharon I."/>
            <person name="Castelle C.J."/>
            <person name="Singh A."/>
            <person name="Wilkins M.J."/>
            <person name="Williams K.H."/>
            <person name="Banfield J.F."/>
        </authorList>
    </citation>
    <scope>NUCLEOTIDE SEQUENCE [LARGE SCALE GENOMIC DNA]</scope>
</reference>
<dbReference type="Proteomes" id="UP000033870">
    <property type="component" value="Unassembled WGS sequence"/>
</dbReference>
<comment type="catalytic activity">
    <reaction evidence="6">
        <text>DNA(n) + a 2'-deoxyribonucleoside 5'-triphosphate = DNA(n+1) + diphosphate</text>
        <dbReference type="Rhea" id="RHEA:22508"/>
        <dbReference type="Rhea" id="RHEA-COMP:17339"/>
        <dbReference type="Rhea" id="RHEA-COMP:17340"/>
        <dbReference type="ChEBI" id="CHEBI:33019"/>
        <dbReference type="ChEBI" id="CHEBI:61560"/>
        <dbReference type="ChEBI" id="CHEBI:173112"/>
        <dbReference type="EC" id="2.7.7.7"/>
    </reaction>
</comment>
<evidence type="ECO:0000256" key="1">
    <source>
        <dbReference type="ARBA" id="ARBA00012417"/>
    </source>
</evidence>
<keyword evidence="2" id="KW-0808">Transferase</keyword>
<accession>A0A0G1YIC7</accession>
<dbReference type="InterPro" id="IPR016195">
    <property type="entry name" value="Pol/histidinol_Pase-like"/>
</dbReference>
<evidence type="ECO:0000256" key="6">
    <source>
        <dbReference type="ARBA" id="ARBA00049244"/>
    </source>
</evidence>
<keyword evidence="3" id="KW-0548">Nucleotidyltransferase</keyword>
<dbReference type="CDD" id="cd04485">
    <property type="entry name" value="DnaE_OBF"/>
    <property type="match status" value="1"/>
</dbReference>
<evidence type="ECO:0000256" key="3">
    <source>
        <dbReference type="ARBA" id="ARBA00022695"/>
    </source>
</evidence>
<dbReference type="InterPro" id="IPR003141">
    <property type="entry name" value="Pol/His_phosphatase_N"/>
</dbReference>
<dbReference type="InterPro" id="IPR029460">
    <property type="entry name" value="DNAPol_HHH"/>
</dbReference>
<dbReference type="CDD" id="cd12113">
    <property type="entry name" value="PHP_PolIIIA_DnaE3"/>
    <property type="match status" value="1"/>
</dbReference>
<keyword evidence="4" id="KW-0235">DNA replication</keyword>
<dbReference type="InterPro" id="IPR040982">
    <property type="entry name" value="DNA_pol3_finger"/>
</dbReference>
<dbReference type="PATRIC" id="fig|1619044.3.peg.11"/>
<dbReference type="Gene3D" id="3.20.20.140">
    <property type="entry name" value="Metal-dependent hydrolases"/>
    <property type="match status" value="1"/>
</dbReference>
<proteinExistence type="predicted"/>
<dbReference type="Pfam" id="PF02811">
    <property type="entry name" value="PHP"/>
    <property type="match status" value="1"/>
</dbReference>
<evidence type="ECO:0000256" key="2">
    <source>
        <dbReference type="ARBA" id="ARBA00022679"/>
    </source>
</evidence>
<dbReference type="STRING" id="1619044.UY92_C0001G0010"/>
<dbReference type="EC" id="2.7.7.7" evidence="1"/>
<dbReference type="Pfam" id="PF07733">
    <property type="entry name" value="DNA_pol3_alpha"/>
    <property type="match status" value="1"/>
</dbReference>
<dbReference type="Gene3D" id="1.10.150.870">
    <property type="match status" value="1"/>
</dbReference>
<dbReference type="Pfam" id="PF14579">
    <property type="entry name" value="HHH_6"/>
    <property type="match status" value="1"/>
</dbReference>
<dbReference type="EMBL" id="LCRX01000001">
    <property type="protein sequence ID" value="KKW42996.1"/>
    <property type="molecule type" value="Genomic_DNA"/>
</dbReference>
<evidence type="ECO:0000256" key="5">
    <source>
        <dbReference type="ARBA" id="ARBA00022932"/>
    </source>
</evidence>
<dbReference type="InterPro" id="IPR004805">
    <property type="entry name" value="DnaE2/DnaE/PolC"/>
</dbReference>
<dbReference type="Gene3D" id="1.10.10.1600">
    <property type="entry name" value="Bacterial DNA polymerase III alpha subunit, thumb domain"/>
    <property type="match status" value="1"/>
</dbReference>
<evidence type="ECO:0000313" key="8">
    <source>
        <dbReference type="EMBL" id="KKW42996.1"/>
    </source>
</evidence>
<dbReference type="InterPro" id="IPR004013">
    <property type="entry name" value="PHP_dom"/>
</dbReference>
<dbReference type="InterPro" id="IPR011708">
    <property type="entry name" value="DNA_pol3_alpha_NTPase_dom"/>
</dbReference>
<evidence type="ECO:0000259" key="7">
    <source>
        <dbReference type="SMART" id="SM00481"/>
    </source>
</evidence>
<dbReference type="NCBIfam" id="TIGR00594">
    <property type="entry name" value="polc"/>
    <property type="match status" value="1"/>
</dbReference>
<dbReference type="PANTHER" id="PTHR32294:SF0">
    <property type="entry name" value="DNA POLYMERASE III SUBUNIT ALPHA"/>
    <property type="match status" value="1"/>
</dbReference>
<protein>
    <recommendedName>
        <fullName evidence="1">DNA-directed DNA polymerase</fullName>
        <ecNumber evidence="1">2.7.7.7</ecNumber>
    </recommendedName>
</protein>
<name>A0A0G1YIC7_9BACT</name>
<evidence type="ECO:0000256" key="4">
    <source>
        <dbReference type="ARBA" id="ARBA00022705"/>
    </source>
</evidence>
<comment type="caution">
    <text evidence="8">The sequence shown here is derived from an EMBL/GenBank/DDBJ whole genome shotgun (WGS) entry which is preliminary data.</text>
</comment>
<dbReference type="Pfam" id="PF17657">
    <property type="entry name" value="DNA_pol3_finger"/>
    <property type="match status" value="1"/>
</dbReference>
<dbReference type="SUPFAM" id="SSF89550">
    <property type="entry name" value="PHP domain-like"/>
    <property type="match status" value="1"/>
</dbReference>
<dbReference type="GO" id="GO:0008408">
    <property type="term" value="F:3'-5' exonuclease activity"/>
    <property type="evidence" value="ECO:0007669"/>
    <property type="project" value="InterPro"/>
</dbReference>
<dbReference type="SMART" id="SM00481">
    <property type="entry name" value="POLIIIAc"/>
    <property type="match status" value="1"/>
</dbReference>
<keyword evidence="5" id="KW-0239">DNA-directed DNA polymerase</keyword>
<dbReference type="GO" id="GO:0006260">
    <property type="term" value="P:DNA replication"/>
    <property type="evidence" value="ECO:0007669"/>
    <property type="project" value="UniProtKB-KW"/>
</dbReference>
<dbReference type="InterPro" id="IPR041931">
    <property type="entry name" value="DNA_pol3_alpha_thumb_dom"/>
</dbReference>
<dbReference type="PANTHER" id="PTHR32294">
    <property type="entry name" value="DNA POLYMERASE III SUBUNIT ALPHA"/>
    <property type="match status" value="1"/>
</dbReference>
<feature type="domain" description="Polymerase/histidinol phosphatase N-terminal" evidence="7">
    <location>
        <begin position="4"/>
        <end position="71"/>
    </location>
</feature>
<sequence>MSFVHLHVHSHYSLLNGLPKVKPLIKAAKQRGFKALALTDYGSLYGAIEFYQACLAAEIKPIIGFEAFVAPRSRRDKEPGIDSVPFNLVLLAENYAGYKNLLALSSRGHLEGFFNGKPRLDRELLREHHGGIIALSGPISGEIPALLKAGDTAAALGVAREYAAIFGPDNFYLELEDHPGIPGQIDVNTKLVQLSKDTGLPLVATRDVHYLNPDDAEAQDILRCIAEGWRVNDEHREDYRQVDRSLATAEEIGSRFRHVPQAIENAGRIAERINVEIPLNVWHFAAVELPAGKSADDVLQAAALDRAPRYYPEITPEITERLEYELGIIKTKGYSPYFLCVADYVHYAKSHGIVETTRGSAAGSLVSYVLGITTVDPLRFKLPFERVLNSFRPSPPDVDTDFADDRRDEMIAYVTQKYGADKVAQIITFGTMAARASVRDVGRALGLSYSFCDQVAKLIPPGAQGFPMTIERALKEEPDLRKLYETNPEVGRLLDLAQKVEGCARHTSIHAAGVVISPTPLTDFTPVQREVGGEKITTQYEMKAVETAGVLKMDFLGIRNLSILGKAVEIVEKTTGDKIDIYTLPLDDEATFAMLTRGETMGTFQLGGSGMTRWLKELKPTTIDDIMAMVALYRPGPMDSIPDYIRRKHNPAVVEYLDPRMEKYLGASFGLLVYQDDVLLTAIELAGYDWMEADKFRKAIGKKIPEEMEKQKIKFFQGCREHGQLPEAKIAELWRQIEPFAAYGFNKAHAASYGIVAYQTSFLKAHYPVQYMTAVLQAEASDTDKVAAIVHECRRMNIEVLPPDVNESFKNFAMVSKPGEPGRIRFGLTAVKNVGEHIGDVIYRERKEQGQFASLEQFLDRIPDKDLNKKSLESLIQAGALDCFGHDRGRLLSNIDNILGYVRQTRERDLSGQNSLFAGTAIALDSQVVLKPAPAATIEEKLVWEKNLLGLYVSAHPLDPFLASMKDVATPLSEVETLPRDGWVVAIGVVEAAKKKITKKGEVMMFVTIQDTSGGMELLVFPKTYERTKHLWTERTPVAIVGKTPREDGDNKIFVENAYPLTIETAPNLARQLSLGRSKPDAAQAGPEKYIRLSVSPAELKKNAAAFKQLFSDYPGEFAVYLDVGANTIKTGGKILWNEEVEAKLSALVAPGGIQVRG</sequence>